<keyword evidence="3" id="KW-1185">Reference proteome</keyword>
<gene>
    <name evidence="2" type="ORF">LTRI10_LOCUS49549</name>
</gene>
<feature type="compositionally biased region" description="Basic and acidic residues" evidence="1">
    <location>
        <begin position="81"/>
        <end position="103"/>
    </location>
</feature>
<dbReference type="EMBL" id="OZ034822">
    <property type="protein sequence ID" value="CAL1410104.1"/>
    <property type="molecule type" value="Genomic_DNA"/>
</dbReference>
<feature type="compositionally biased region" description="Basic and acidic residues" evidence="1">
    <location>
        <begin position="41"/>
        <end position="64"/>
    </location>
</feature>
<dbReference type="Proteomes" id="UP001497516">
    <property type="component" value="Chromosome 9"/>
</dbReference>
<sequence>MNLSRRNLAPQRHTAKQTAVTECQGSGGPMSRLQIPTASMETKKKSLGKKKEYVGRDSGTDKRVSSPAQQRGAVVFTAGSKRPEEKCLPSLDGKRRQVRERSQRHTKKN</sequence>
<name>A0AAV2GHI7_9ROSI</name>
<evidence type="ECO:0000256" key="1">
    <source>
        <dbReference type="SAM" id="MobiDB-lite"/>
    </source>
</evidence>
<proteinExistence type="predicted"/>
<protein>
    <submittedName>
        <fullName evidence="2">Uncharacterized protein</fullName>
    </submittedName>
</protein>
<organism evidence="2 3">
    <name type="scientific">Linum trigynum</name>
    <dbReference type="NCBI Taxonomy" id="586398"/>
    <lineage>
        <taxon>Eukaryota</taxon>
        <taxon>Viridiplantae</taxon>
        <taxon>Streptophyta</taxon>
        <taxon>Embryophyta</taxon>
        <taxon>Tracheophyta</taxon>
        <taxon>Spermatophyta</taxon>
        <taxon>Magnoliopsida</taxon>
        <taxon>eudicotyledons</taxon>
        <taxon>Gunneridae</taxon>
        <taxon>Pentapetalae</taxon>
        <taxon>rosids</taxon>
        <taxon>fabids</taxon>
        <taxon>Malpighiales</taxon>
        <taxon>Linaceae</taxon>
        <taxon>Linum</taxon>
    </lineage>
</organism>
<evidence type="ECO:0000313" key="2">
    <source>
        <dbReference type="EMBL" id="CAL1410104.1"/>
    </source>
</evidence>
<reference evidence="2 3" key="1">
    <citation type="submission" date="2024-04" db="EMBL/GenBank/DDBJ databases">
        <authorList>
            <person name="Fracassetti M."/>
        </authorList>
    </citation>
    <scope>NUCLEOTIDE SEQUENCE [LARGE SCALE GENOMIC DNA]</scope>
</reference>
<accession>A0AAV2GHI7</accession>
<dbReference type="AlphaFoldDB" id="A0AAV2GHI7"/>
<evidence type="ECO:0000313" key="3">
    <source>
        <dbReference type="Proteomes" id="UP001497516"/>
    </source>
</evidence>
<feature type="region of interest" description="Disordered" evidence="1">
    <location>
        <begin position="1"/>
        <end position="109"/>
    </location>
</feature>